<dbReference type="InterPro" id="IPR020556">
    <property type="entry name" value="Amidase_CS"/>
</dbReference>
<dbReference type="PANTHER" id="PTHR46310">
    <property type="entry name" value="AMIDASE 1"/>
    <property type="match status" value="1"/>
</dbReference>
<dbReference type="EMBL" id="JAHRHJ020000005">
    <property type="protein sequence ID" value="KAH9316156.1"/>
    <property type="molecule type" value="Genomic_DNA"/>
</dbReference>
<dbReference type="InterPro" id="IPR023631">
    <property type="entry name" value="Amidase_dom"/>
</dbReference>
<protein>
    <recommendedName>
        <fullName evidence="2">Amidase domain-containing protein</fullName>
    </recommendedName>
</protein>
<dbReference type="Gene3D" id="3.90.1300.10">
    <property type="entry name" value="Amidase signature (AS) domain"/>
    <property type="match status" value="1"/>
</dbReference>
<feature type="non-terminal residue" evidence="3">
    <location>
        <position position="175"/>
    </location>
</feature>
<evidence type="ECO:0000313" key="4">
    <source>
        <dbReference type="Proteomes" id="UP000824469"/>
    </source>
</evidence>
<gene>
    <name evidence="3" type="ORF">KI387_024783</name>
</gene>
<reference evidence="3 4" key="1">
    <citation type="journal article" date="2021" name="Nat. Plants">
        <title>The Taxus genome provides insights into paclitaxel biosynthesis.</title>
        <authorList>
            <person name="Xiong X."/>
            <person name="Gou J."/>
            <person name="Liao Q."/>
            <person name="Li Y."/>
            <person name="Zhou Q."/>
            <person name="Bi G."/>
            <person name="Li C."/>
            <person name="Du R."/>
            <person name="Wang X."/>
            <person name="Sun T."/>
            <person name="Guo L."/>
            <person name="Liang H."/>
            <person name="Lu P."/>
            <person name="Wu Y."/>
            <person name="Zhang Z."/>
            <person name="Ro D.K."/>
            <person name="Shang Y."/>
            <person name="Huang S."/>
            <person name="Yan J."/>
        </authorList>
    </citation>
    <scope>NUCLEOTIDE SEQUENCE [LARGE SCALE GENOMIC DNA]</scope>
    <source>
        <strain evidence="3">Ta-2019</strain>
    </source>
</reference>
<proteinExistence type="inferred from homology"/>
<dbReference type="OMA" id="WCCANGS"/>
<keyword evidence="4" id="KW-1185">Reference proteome</keyword>
<accession>A0AA38G4E1</accession>
<dbReference type="GO" id="GO:0016811">
    <property type="term" value="F:hydrolase activity, acting on carbon-nitrogen (but not peptide) bonds, in linear amides"/>
    <property type="evidence" value="ECO:0007669"/>
    <property type="project" value="UniProtKB-ARBA"/>
</dbReference>
<dbReference type="PANTHER" id="PTHR46310:SF5">
    <property type="entry name" value="OUTER ENVELOPE PROTEIN 64, CHLOROPLASTIC"/>
    <property type="match status" value="1"/>
</dbReference>
<comment type="similarity">
    <text evidence="1">Belongs to the amidase family.</text>
</comment>
<comment type="caution">
    <text evidence="3">The sequence shown here is derived from an EMBL/GenBank/DDBJ whole genome shotgun (WGS) entry which is preliminary data.</text>
</comment>
<feature type="domain" description="Amidase" evidence="2">
    <location>
        <begin position="31"/>
        <end position="150"/>
    </location>
</feature>
<evidence type="ECO:0000256" key="1">
    <source>
        <dbReference type="ARBA" id="ARBA00009199"/>
    </source>
</evidence>
<dbReference type="Proteomes" id="UP000824469">
    <property type="component" value="Unassembled WGS sequence"/>
</dbReference>
<name>A0AA38G4E1_TAXCH</name>
<sequence length="175" mass="18641">KKKKTIKEDFGAFVERIQLLPPPQPAPPKAPHPLTDLVFSIKELFDVEGFISGFGNPDWRRTHEPAVGTAPVVSLLVQGGATCVGRNVMDEMAYSIDGENKHYGTPTNPAAPSRIPGGSSSGSAVAVAAELVDFSLGTDTGGSVRVPAAFLWHSRVPAFSWGCFHCWCCANGSEF</sequence>
<dbReference type="InterPro" id="IPR036928">
    <property type="entry name" value="AS_sf"/>
</dbReference>
<organism evidence="3 4">
    <name type="scientific">Taxus chinensis</name>
    <name type="common">Chinese yew</name>
    <name type="synonym">Taxus wallichiana var. chinensis</name>
    <dbReference type="NCBI Taxonomy" id="29808"/>
    <lineage>
        <taxon>Eukaryota</taxon>
        <taxon>Viridiplantae</taxon>
        <taxon>Streptophyta</taxon>
        <taxon>Embryophyta</taxon>
        <taxon>Tracheophyta</taxon>
        <taxon>Spermatophyta</taxon>
        <taxon>Pinopsida</taxon>
        <taxon>Pinidae</taxon>
        <taxon>Conifers II</taxon>
        <taxon>Cupressales</taxon>
        <taxon>Taxaceae</taxon>
        <taxon>Taxus</taxon>
    </lineage>
</organism>
<dbReference type="AlphaFoldDB" id="A0AA38G4E1"/>
<dbReference type="Pfam" id="PF01425">
    <property type="entry name" value="Amidase"/>
    <property type="match status" value="1"/>
</dbReference>
<evidence type="ECO:0000259" key="2">
    <source>
        <dbReference type="Pfam" id="PF01425"/>
    </source>
</evidence>
<evidence type="ECO:0000313" key="3">
    <source>
        <dbReference type="EMBL" id="KAH9316156.1"/>
    </source>
</evidence>
<dbReference type="SUPFAM" id="SSF75304">
    <property type="entry name" value="Amidase signature (AS) enzymes"/>
    <property type="match status" value="1"/>
</dbReference>
<dbReference type="PROSITE" id="PS00571">
    <property type="entry name" value="AMIDASES"/>
    <property type="match status" value="1"/>
</dbReference>